<dbReference type="Pfam" id="PF02470">
    <property type="entry name" value="MlaD"/>
    <property type="match status" value="1"/>
</dbReference>
<dbReference type="RefSeq" id="WP_187684908.1">
    <property type="nucleotide sequence ID" value="NZ_AP023396.1"/>
</dbReference>
<dbReference type="EMBL" id="AP023396">
    <property type="protein sequence ID" value="BCK58108.1"/>
    <property type="molecule type" value="Genomic_DNA"/>
</dbReference>
<dbReference type="KEGG" id="nwl:NWFMUON74_58800"/>
<proteinExistence type="predicted"/>
<gene>
    <name evidence="3" type="ORF">NWFMUON74_58800</name>
</gene>
<feature type="transmembrane region" description="Helical" evidence="1">
    <location>
        <begin position="29"/>
        <end position="50"/>
    </location>
</feature>
<evidence type="ECO:0000256" key="1">
    <source>
        <dbReference type="SAM" id="Phobius"/>
    </source>
</evidence>
<evidence type="ECO:0000313" key="4">
    <source>
        <dbReference type="Proteomes" id="UP000516173"/>
    </source>
</evidence>
<accession>A0A7G1KS83</accession>
<reference evidence="3 4" key="1">
    <citation type="submission" date="2020-08" db="EMBL/GenBank/DDBJ databases">
        <title>Genome Sequencing of Nocardia wallacei strain FMUON74 and assembly.</title>
        <authorList>
            <person name="Toyokawa M."/>
            <person name="Uesaka K."/>
        </authorList>
    </citation>
    <scope>NUCLEOTIDE SEQUENCE [LARGE SCALE GENOMIC DNA]</scope>
    <source>
        <strain evidence="3 4">FMUON74</strain>
    </source>
</reference>
<keyword evidence="1" id="KW-1133">Transmembrane helix</keyword>
<feature type="domain" description="Mce/MlaD" evidence="2">
    <location>
        <begin position="54"/>
        <end position="128"/>
    </location>
</feature>
<dbReference type="InterPro" id="IPR003399">
    <property type="entry name" value="Mce/MlaD"/>
</dbReference>
<evidence type="ECO:0000259" key="2">
    <source>
        <dbReference type="Pfam" id="PF02470"/>
    </source>
</evidence>
<dbReference type="Proteomes" id="UP000516173">
    <property type="component" value="Chromosome"/>
</dbReference>
<dbReference type="PANTHER" id="PTHR33371:SF18">
    <property type="entry name" value="MCE-FAMILY PROTEIN MCE3C"/>
    <property type="match status" value="1"/>
</dbReference>
<dbReference type="AlphaFoldDB" id="A0A7G1KS83"/>
<dbReference type="GeneID" id="80350302"/>
<keyword evidence="1" id="KW-0472">Membrane</keyword>
<keyword evidence="1" id="KW-0812">Transmembrane</keyword>
<evidence type="ECO:0000313" key="3">
    <source>
        <dbReference type="EMBL" id="BCK58108.1"/>
    </source>
</evidence>
<dbReference type="PANTHER" id="PTHR33371">
    <property type="entry name" value="INTERMEMBRANE PHOSPHOLIPID TRANSPORT SYSTEM BINDING PROTEIN MLAD-RELATED"/>
    <property type="match status" value="1"/>
</dbReference>
<organism evidence="3 4">
    <name type="scientific">Nocardia wallacei</name>
    <dbReference type="NCBI Taxonomy" id="480035"/>
    <lineage>
        <taxon>Bacteria</taxon>
        <taxon>Bacillati</taxon>
        <taxon>Actinomycetota</taxon>
        <taxon>Actinomycetes</taxon>
        <taxon>Mycobacteriales</taxon>
        <taxon>Nocardiaceae</taxon>
        <taxon>Nocardia</taxon>
    </lineage>
</organism>
<protein>
    <submittedName>
        <fullName evidence="3">Putative Mce family protein</fullName>
    </submittedName>
</protein>
<dbReference type="GO" id="GO:0005576">
    <property type="term" value="C:extracellular region"/>
    <property type="evidence" value="ECO:0007669"/>
    <property type="project" value="TreeGrafter"/>
</dbReference>
<name>A0A7G1KS83_9NOCA</name>
<sequence length="355" mass="38367">MQRLRLDRLLPRDRAVADEATKNRREIRYGIIGVVLVAALALAAGVLYVAPLGKNTYTAELSEAQSVKAGDDIRVAGVPVGKVKSLELKPDRVLMRFTVDSEVFVGSESALDVRMLTIVGGNYVALFPSGREPLGDKAIPAERVRLPYSLVQTFQDAAQPLRQIDGDTLRRNLAALDTSIEQAPDSLRTTLDTLGTYIDALDRQRTQVSDAVAVADEYVTMYDGAKTDLGRLMDNVNLMETLVLDKQAELREGVRLLRVVVDRVAGLAPTWDSALKPKLRQLFDAVPQLENLGARLEPVLAAVRGLEQKLAELTGGGATIDRSDSTITVPPGVDPLAAVQPPAARVCVPVPGKDC</sequence>
<keyword evidence="4" id="KW-1185">Reference proteome</keyword>
<dbReference type="InterPro" id="IPR052336">
    <property type="entry name" value="MlaD_Phospholipid_Transporter"/>
</dbReference>